<evidence type="ECO:0000313" key="1">
    <source>
        <dbReference type="EMBL" id="KAL1375809.1"/>
    </source>
</evidence>
<proteinExistence type="predicted"/>
<protein>
    <submittedName>
        <fullName evidence="1">Uncharacterized protein</fullName>
    </submittedName>
</protein>
<evidence type="ECO:0000313" key="2">
    <source>
        <dbReference type="Proteomes" id="UP001562425"/>
    </source>
</evidence>
<comment type="caution">
    <text evidence="1">The sequence shown here is derived from an EMBL/GenBank/DDBJ whole genome shotgun (WGS) entry which is preliminary data.</text>
</comment>
<organism evidence="1 2">
    <name type="scientific">Culex pipiens pipiens</name>
    <name type="common">Northern house mosquito</name>
    <dbReference type="NCBI Taxonomy" id="38569"/>
    <lineage>
        <taxon>Eukaryota</taxon>
        <taxon>Metazoa</taxon>
        <taxon>Ecdysozoa</taxon>
        <taxon>Arthropoda</taxon>
        <taxon>Hexapoda</taxon>
        <taxon>Insecta</taxon>
        <taxon>Pterygota</taxon>
        <taxon>Neoptera</taxon>
        <taxon>Endopterygota</taxon>
        <taxon>Diptera</taxon>
        <taxon>Nematocera</taxon>
        <taxon>Culicoidea</taxon>
        <taxon>Culicidae</taxon>
        <taxon>Culicinae</taxon>
        <taxon>Culicini</taxon>
        <taxon>Culex</taxon>
        <taxon>Culex</taxon>
    </lineage>
</organism>
<dbReference type="EMBL" id="JBEHCU010012175">
    <property type="protein sequence ID" value="KAL1375809.1"/>
    <property type="molecule type" value="Genomic_DNA"/>
</dbReference>
<accession>A0ABD1CHE4</accession>
<name>A0ABD1CHE4_CULPP</name>
<reference evidence="1 2" key="1">
    <citation type="submission" date="2024-05" db="EMBL/GenBank/DDBJ databases">
        <title>Culex pipiens pipiens assembly and annotation.</title>
        <authorList>
            <person name="Alout H."/>
            <person name="Durand T."/>
        </authorList>
    </citation>
    <scope>NUCLEOTIDE SEQUENCE [LARGE SCALE GENOMIC DNA]</scope>
    <source>
        <strain evidence="1">HA-2024</strain>
        <tissue evidence="1">Whole body</tissue>
    </source>
</reference>
<dbReference type="Proteomes" id="UP001562425">
    <property type="component" value="Unassembled WGS sequence"/>
</dbReference>
<gene>
    <name evidence="1" type="ORF">pipiens_017270</name>
</gene>
<keyword evidence="2" id="KW-1185">Reference proteome</keyword>
<dbReference type="AlphaFoldDB" id="A0ABD1CHE4"/>
<sequence length="377" mass="39942">MLDLRHRRSVQCAFEAGQELSLSHHNRIVEQLKTEIVTELRAELSSNFAKFISSNSLTPRSVGRGAGGSVIPGNRRLFDINPKPVPGKATDAPPEVTSDTCPPPGGFAAANEGPRFWLYLSRVSRRVTEDQIVKLAIDRLRTTDILATRLVAKGRDSYVAVQNIATKPIAADHNAATKPYAAAELDADEYGAQMPAAEFFSPSSATAPTAEVNNFLLPAHVSASSVSQTATRFQNSLPLATTGFGNPALPAAECLALPVGTFPYSISPIVTGFGNPALPAVGYLAPLAVTATAPTAEVNNFLLPAHVSASAVSQTATRFQNSLPLATTGFGNPALPAAECLALPVGTFPYSISPIWQNKRNILTIQPRFSCATNLKK</sequence>